<name>W2P331_PHYNI</name>
<organism evidence="1">
    <name type="scientific">Phytophthora nicotianae</name>
    <name type="common">Potato buckeye rot agent</name>
    <name type="synonym">Phytophthora parasitica</name>
    <dbReference type="NCBI Taxonomy" id="4792"/>
    <lineage>
        <taxon>Eukaryota</taxon>
        <taxon>Sar</taxon>
        <taxon>Stramenopiles</taxon>
        <taxon>Oomycota</taxon>
        <taxon>Peronosporomycetes</taxon>
        <taxon>Peronosporales</taxon>
        <taxon>Peronosporaceae</taxon>
        <taxon>Phytophthora</taxon>
    </lineage>
</organism>
<dbReference type="EMBL" id="KI691050">
    <property type="protein sequence ID" value="ETM54309.1"/>
    <property type="molecule type" value="Genomic_DNA"/>
</dbReference>
<protein>
    <submittedName>
        <fullName evidence="1">Uncharacterized protein</fullName>
    </submittedName>
</protein>
<gene>
    <name evidence="1" type="ORF">L914_02338</name>
</gene>
<accession>W2P331</accession>
<dbReference type="AlphaFoldDB" id="W2P331"/>
<reference evidence="1" key="1">
    <citation type="submission" date="2013-11" db="EMBL/GenBank/DDBJ databases">
        <title>The Genome Sequence of Phytophthora parasitica IAC_01/95.</title>
        <authorList>
            <consortium name="The Broad Institute Genomics Platform"/>
            <person name="Russ C."/>
            <person name="Tyler B."/>
            <person name="Panabieres F."/>
            <person name="Shan W."/>
            <person name="Tripathy S."/>
            <person name="Grunwald N."/>
            <person name="Machado M."/>
            <person name="Johnson C.S."/>
            <person name="Arredondo F."/>
            <person name="Hong C."/>
            <person name="Coffey M."/>
            <person name="Young S.K."/>
            <person name="Zeng Q."/>
            <person name="Gargeya S."/>
            <person name="Fitzgerald M."/>
            <person name="Abouelleil A."/>
            <person name="Alvarado L."/>
            <person name="Chapman S.B."/>
            <person name="Gainer-Dewar J."/>
            <person name="Goldberg J."/>
            <person name="Griggs A."/>
            <person name="Gujja S."/>
            <person name="Hansen M."/>
            <person name="Howarth C."/>
            <person name="Imamovic A."/>
            <person name="Ireland A."/>
            <person name="Larimer J."/>
            <person name="McCowan C."/>
            <person name="Murphy C."/>
            <person name="Pearson M."/>
            <person name="Poon T.W."/>
            <person name="Priest M."/>
            <person name="Roberts A."/>
            <person name="Saif S."/>
            <person name="Shea T."/>
            <person name="Sykes S."/>
            <person name="Wortman J."/>
            <person name="Nusbaum C."/>
            <person name="Birren B."/>
        </authorList>
    </citation>
    <scope>NUCLEOTIDE SEQUENCE [LARGE SCALE GENOMIC DNA]</scope>
    <source>
        <strain evidence="1">IAC_01/95</strain>
    </source>
</reference>
<proteinExistence type="predicted"/>
<sequence length="60" mass="7107">MYGADLNQKDWDEYVERLTFALNTTYDRISPRAYPILLCTGSVFYVKESTQCKFKNFKAR</sequence>
<evidence type="ECO:0000313" key="1">
    <source>
        <dbReference type="EMBL" id="ETM54309.1"/>
    </source>
</evidence>
<dbReference type="Proteomes" id="UP000054532">
    <property type="component" value="Unassembled WGS sequence"/>
</dbReference>